<dbReference type="Gramene" id="MELO3C008261.2.1">
    <property type="protein sequence ID" value="MELO3C008261.2.1"/>
    <property type="gene ID" value="MELO3C008261.2"/>
</dbReference>
<proteinExistence type="predicted"/>
<dbReference type="PANTHER" id="PTHR33356">
    <property type="entry name" value="TIP41-LIKE PROTEIN"/>
    <property type="match status" value="1"/>
</dbReference>
<organism evidence="2">
    <name type="scientific">Cucumis melo</name>
    <name type="common">Muskmelon</name>
    <dbReference type="NCBI Taxonomy" id="3656"/>
    <lineage>
        <taxon>Eukaryota</taxon>
        <taxon>Viridiplantae</taxon>
        <taxon>Streptophyta</taxon>
        <taxon>Embryophyta</taxon>
        <taxon>Tracheophyta</taxon>
        <taxon>Spermatophyta</taxon>
        <taxon>Magnoliopsida</taxon>
        <taxon>eudicotyledons</taxon>
        <taxon>Gunneridae</taxon>
        <taxon>Pentapetalae</taxon>
        <taxon>rosids</taxon>
        <taxon>fabids</taxon>
        <taxon>Cucurbitales</taxon>
        <taxon>Cucurbitaceae</taxon>
        <taxon>Benincaseae</taxon>
        <taxon>Cucumis</taxon>
    </lineage>
</organism>
<dbReference type="PANTHER" id="PTHR33356:SF17">
    <property type="entry name" value="TPX2 CENTRAL DOMAIN-CONTAINING PROTEIN"/>
    <property type="match status" value="1"/>
</dbReference>
<dbReference type="AlphaFoldDB" id="A0A9I9CTX7"/>
<protein>
    <submittedName>
        <fullName evidence="2">Uncharacterized protein</fullName>
    </submittedName>
</protein>
<reference evidence="2" key="1">
    <citation type="submission" date="2023-03" db="UniProtKB">
        <authorList>
            <consortium name="EnsemblPlants"/>
        </authorList>
    </citation>
    <scope>IDENTIFICATION</scope>
</reference>
<feature type="compositionally biased region" description="Basic and acidic residues" evidence="1">
    <location>
        <begin position="346"/>
        <end position="355"/>
    </location>
</feature>
<dbReference type="EnsemblPlants" id="MELO3C008261.2.1">
    <property type="protein sequence ID" value="MELO3C008261.2.1"/>
    <property type="gene ID" value="MELO3C008261.2"/>
</dbReference>
<accession>A0A9I9CTX7</accession>
<sequence>MAAPSLTFPTEFPYDFDSFLSNSDLNSPVESVGSSTTDSTDSCGSDDDEFFVGLAQQLAWTSLCEAENTFEKKYVKAGSPQSTLSGIDTWFRPESPSSQLKSPPMAVFGAENDARAILHAAAREAARLKMSGETTPFQNIDPFMRGFVGARSSIPVKSTNNVDYGVFSNQNSARNLAFAAQVQQVKQDLVLQALRASSLGGRQAKVSWSAQPHWKQEIQNRERNVVNASGRCGVGAGGLYHSPWLPPLQNQQPTPNTTVVRCIHPVRSGVKRASSGTGVFLPRRYINPTDCRQKQGIPSVRFAEEMKSPIQAPLNGCLSPGFGKEEIPLSHFIKKKQSPSAIAKEFPNRGRHESRTSSSTSGMDILMLGKQRKTSDGNCFVGFG</sequence>
<name>A0A9I9CTX7_CUCME</name>
<evidence type="ECO:0000256" key="1">
    <source>
        <dbReference type="SAM" id="MobiDB-lite"/>
    </source>
</evidence>
<evidence type="ECO:0000313" key="2">
    <source>
        <dbReference type="EnsemblPlants" id="MELO3C008261.2.1"/>
    </source>
</evidence>
<feature type="region of interest" description="Disordered" evidence="1">
    <location>
        <begin position="338"/>
        <end position="364"/>
    </location>
</feature>